<dbReference type="AlphaFoldDB" id="A0A9P8JE05"/>
<feature type="non-terminal residue" evidence="8">
    <location>
        <position position="165"/>
    </location>
</feature>
<evidence type="ECO:0000313" key="8">
    <source>
        <dbReference type="EMBL" id="KAG9698287.1"/>
    </source>
</evidence>
<feature type="transmembrane region" description="Helical" evidence="7">
    <location>
        <begin position="12"/>
        <end position="28"/>
    </location>
</feature>
<comment type="subcellular location">
    <subcellularLocation>
        <location evidence="1">Membrane</location>
    </subcellularLocation>
</comment>
<sequence>MPERFHDQETLLILIVALVAPPVAVYMMRGCGHEVLICFLLGLLFFFPGQIYAFCLVAEHARQLKQKTGKPIVVVENPAQLAKSNVVQVTSSTPPVVQTIEYKPPSAAPPPPTPVSSTPAAPAPAPPPAPSTVTEQVVVVTKSPDKAPEKAPEAPPVAPAPAAAK</sequence>
<evidence type="ECO:0000256" key="4">
    <source>
        <dbReference type="ARBA" id="ARBA00022989"/>
    </source>
</evidence>
<dbReference type="InterPro" id="IPR000612">
    <property type="entry name" value="PMP3"/>
</dbReference>
<dbReference type="GO" id="GO:0016020">
    <property type="term" value="C:membrane"/>
    <property type="evidence" value="ECO:0007669"/>
    <property type="project" value="UniProtKB-SubCell"/>
</dbReference>
<feature type="transmembrane region" description="Helical" evidence="7">
    <location>
        <begin position="34"/>
        <end position="57"/>
    </location>
</feature>
<evidence type="ECO:0000313" key="9">
    <source>
        <dbReference type="Proteomes" id="UP000779574"/>
    </source>
</evidence>
<reference evidence="8" key="2">
    <citation type="submission" date="2021-08" db="EMBL/GenBank/DDBJ databases">
        <authorList>
            <person name="Gostincar C."/>
            <person name="Sun X."/>
            <person name="Song Z."/>
            <person name="Gunde-Cimerman N."/>
        </authorList>
    </citation>
    <scope>NUCLEOTIDE SEQUENCE</scope>
    <source>
        <strain evidence="8">EXF-9911</strain>
    </source>
</reference>
<accession>A0A9P8JE05</accession>
<evidence type="ECO:0000256" key="6">
    <source>
        <dbReference type="SAM" id="MobiDB-lite"/>
    </source>
</evidence>
<reference evidence="8" key="1">
    <citation type="journal article" date="2021" name="J Fungi (Basel)">
        <title>Virulence traits and population genomics of the black yeast Aureobasidium melanogenum.</title>
        <authorList>
            <person name="Cernosa A."/>
            <person name="Sun X."/>
            <person name="Gostincar C."/>
            <person name="Fang C."/>
            <person name="Gunde-Cimerman N."/>
            <person name="Song Z."/>
        </authorList>
    </citation>
    <scope>NUCLEOTIDE SEQUENCE</scope>
    <source>
        <strain evidence="8">EXF-9911</strain>
    </source>
</reference>
<feature type="compositionally biased region" description="Basic and acidic residues" evidence="6">
    <location>
        <begin position="143"/>
        <end position="152"/>
    </location>
</feature>
<proteinExistence type="inferred from homology"/>
<evidence type="ECO:0000256" key="3">
    <source>
        <dbReference type="ARBA" id="ARBA00022692"/>
    </source>
</evidence>
<feature type="compositionally biased region" description="Pro residues" evidence="6">
    <location>
        <begin position="121"/>
        <end position="130"/>
    </location>
</feature>
<name>A0A9P8JE05_AURME</name>
<evidence type="ECO:0000256" key="5">
    <source>
        <dbReference type="ARBA" id="ARBA00023136"/>
    </source>
</evidence>
<feature type="region of interest" description="Disordered" evidence="6">
    <location>
        <begin position="98"/>
        <end position="165"/>
    </location>
</feature>
<dbReference type="OrthoDB" id="3942059at2759"/>
<dbReference type="PANTHER" id="PTHR21659:SF42">
    <property type="entry name" value="UPF0057 MEMBRANE PROTEIN ZK632.10-RELATED"/>
    <property type="match status" value="1"/>
</dbReference>
<dbReference type="EMBL" id="JAHFXF010000057">
    <property type="protein sequence ID" value="KAG9698287.1"/>
    <property type="molecule type" value="Genomic_DNA"/>
</dbReference>
<organism evidence="8 9">
    <name type="scientific">Aureobasidium melanogenum</name>
    <name type="common">Aureobasidium pullulans var. melanogenum</name>
    <dbReference type="NCBI Taxonomy" id="46634"/>
    <lineage>
        <taxon>Eukaryota</taxon>
        <taxon>Fungi</taxon>
        <taxon>Dikarya</taxon>
        <taxon>Ascomycota</taxon>
        <taxon>Pezizomycotina</taxon>
        <taxon>Dothideomycetes</taxon>
        <taxon>Dothideomycetidae</taxon>
        <taxon>Dothideales</taxon>
        <taxon>Saccotheciaceae</taxon>
        <taxon>Aureobasidium</taxon>
    </lineage>
</organism>
<evidence type="ECO:0000256" key="1">
    <source>
        <dbReference type="ARBA" id="ARBA00004370"/>
    </source>
</evidence>
<gene>
    <name evidence="8" type="ORF">KCU76_g2385</name>
</gene>
<comment type="similarity">
    <text evidence="2">Belongs to the UPF0057 (PMP3) family.</text>
</comment>
<dbReference type="PANTHER" id="PTHR21659">
    <property type="entry name" value="HYDROPHOBIC PROTEIN RCI2 LOW TEMPERATURE AND SALT RESPONSIVE PROTEIN LTI6 -RELATED"/>
    <property type="match status" value="1"/>
</dbReference>
<dbReference type="Pfam" id="PF01679">
    <property type="entry name" value="Pmp3"/>
    <property type="match status" value="1"/>
</dbReference>
<keyword evidence="5 7" id="KW-0472">Membrane</keyword>
<keyword evidence="4 7" id="KW-1133">Transmembrane helix</keyword>
<comment type="caution">
    <text evidence="8">The sequence shown here is derived from an EMBL/GenBank/DDBJ whole genome shotgun (WGS) entry which is preliminary data.</text>
</comment>
<dbReference type="Proteomes" id="UP000779574">
    <property type="component" value="Unassembled WGS sequence"/>
</dbReference>
<evidence type="ECO:0000256" key="7">
    <source>
        <dbReference type="SAM" id="Phobius"/>
    </source>
</evidence>
<keyword evidence="3 7" id="KW-0812">Transmembrane</keyword>
<evidence type="ECO:0000256" key="2">
    <source>
        <dbReference type="ARBA" id="ARBA00009530"/>
    </source>
</evidence>
<protein>
    <submittedName>
        <fullName evidence="8">Uncharacterized protein</fullName>
    </submittedName>
</protein>